<organism evidence="2">
    <name type="scientific">marine metagenome</name>
    <dbReference type="NCBI Taxonomy" id="408172"/>
    <lineage>
        <taxon>unclassified sequences</taxon>
        <taxon>metagenomes</taxon>
        <taxon>ecological metagenomes</taxon>
    </lineage>
</organism>
<dbReference type="GO" id="GO:0006529">
    <property type="term" value="P:asparagine biosynthetic process"/>
    <property type="evidence" value="ECO:0007669"/>
    <property type="project" value="InterPro"/>
</dbReference>
<dbReference type="GO" id="GO:0004066">
    <property type="term" value="F:asparagine synthase (glutamine-hydrolyzing) activity"/>
    <property type="evidence" value="ECO:0007669"/>
    <property type="project" value="InterPro"/>
</dbReference>
<dbReference type="EMBL" id="UINC01029800">
    <property type="protein sequence ID" value="SVB13140.1"/>
    <property type="molecule type" value="Genomic_DNA"/>
</dbReference>
<dbReference type="SUPFAM" id="SSF52402">
    <property type="entry name" value="Adenine nucleotide alpha hydrolases-like"/>
    <property type="match status" value="1"/>
</dbReference>
<evidence type="ECO:0000313" key="2">
    <source>
        <dbReference type="EMBL" id="SVB13140.1"/>
    </source>
</evidence>
<dbReference type="AlphaFoldDB" id="A0A382BH04"/>
<gene>
    <name evidence="2" type="ORF">METZ01_LOCUS165994</name>
</gene>
<protein>
    <recommendedName>
        <fullName evidence="1">Asparagine synthetase domain-containing protein</fullName>
    </recommendedName>
</protein>
<dbReference type="PANTHER" id="PTHR43284">
    <property type="entry name" value="ASPARAGINE SYNTHETASE (GLUTAMINE-HYDROLYZING)"/>
    <property type="match status" value="1"/>
</dbReference>
<feature type="non-terminal residue" evidence="2">
    <location>
        <position position="1"/>
    </location>
</feature>
<dbReference type="Pfam" id="PF00733">
    <property type="entry name" value="Asn_synthase"/>
    <property type="match status" value="1"/>
</dbReference>
<evidence type="ECO:0000259" key="1">
    <source>
        <dbReference type="Pfam" id="PF00733"/>
    </source>
</evidence>
<sequence>GGAPDPAGHVGFFLLGYVPEPHTLYADVQAVPSGTTIWLEEGGNRKTNNFFDVRKHLADRVTSPYESEIVPKLRDVLTSSVRDHLVSDVPVGIFLSAGLDSTTLAGLASEISSTSLISMTLQFKELSGSLMDEAPLAAEVASIYGMQHTTRTVIGSEFRNEINPLFASMDQPSIDGANTYFVAKEAASMGLKVALSGLGGDELFGGYPSFQQVPRLVNGLSWFPGLNFVGKAFRIISAPVLKQLTSSKYAGLFEYGGSFPGAYLLRRGLYMPWELPEILDPDFAAEGWQKLELMIRLNETIEGIANDAAKVSALEILWYMRNQLLRDSDWAGMAHSLEIRTPLVDGTLFRKVARMKASKKDLAGTLSKPLPDAILNRAKTGFYLPVREWLLGETSEEPQERGYRGWARKVYNGVS</sequence>
<dbReference type="CDD" id="cd01991">
    <property type="entry name" value="Asn_synthase_B_C"/>
    <property type="match status" value="1"/>
</dbReference>
<dbReference type="InterPro" id="IPR001962">
    <property type="entry name" value="Asn_synthase"/>
</dbReference>
<dbReference type="Gene3D" id="3.40.50.620">
    <property type="entry name" value="HUPs"/>
    <property type="match status" value="1"/>
</dbReference>
<feature type="domain" description="Asparagine synthetase" evidence="1">
    <location>
        <begin position="72"/>
        <end position="393"/>
    </location>
</feature>
<dbReference type="InterPro" id="IPR051786">
    <property type="entry name" value="ASN_synthetase/amidase"/>
</dbReference>
<name>A0A382BH04_9ZZZZ</name>
<proteinExistence type="predicted"/>
<dbReference type="PANTHER" id="PTHR43284:SF1">
    <property type="entry name" value="ASPARAGINE SYNTHETASE"/>
    <property type="match status" value="1"/>
</dbReference>
<reference evidence="2" key="1">
    <citation type="submission" date="2018-05" db="EMBL/GenBank/DDBJ databases">
        <authorList>
            <person name="Lanie J.A."/>
            <person name="Ng W.-L."/>
            <person name="Kazmierczak K.M."/>
            <person name="Andrzejewski T.M."/>
            <person name="Davidsen T.M."/>
            <person name="Wayne K.J."/>
            <person name="Tettelin H."/>
            <person name="Glass J.I."/>
            <person name="Rusch D."/>
            <person name="Podicherti R."/>
            <person name="Tsui H.-C.T."/>
            <person name="Winkler M.E."/>
        </authorList>
    </citation>
    <scope>NUCLEOTIDE SEQUENCE</scope>
</reference>
<accession>A0A382BH04</accession>
<dbReference type="InterPro" id="IPR014729">
    <property type="entry name" value="Rossmann-like_a/b/a_fold"/>
</dbReference>